<protein>
    <submittedName>
        <fullName evidence="1">Uncharacterized protein</fullName>
    </submittedName>
</protein>
<dbReference type="HOGENOM" id="CLU_1583659_0_0_9"/>
<sequence>MLRLPEKTPLPQTVSRLLEDKNSKRLIQVPGEKPGEMHAFLCQSLTSLDGSTLLLSLDRERTPLGRGLVRSLWFDRPAAVWLSQDGKTWKTEAWAYRCHIVGPAFTAMRSLAREKNPENEIACAWQLAAEGWTKTEEILPVPEKIPGGPLELHLDHPWLHEGNGSVLR</sequence>
<keyword evidence="4" id="KW-1185">Reference proteome</keyword>
<accession>A7VNA0</accession>
<dbReference type="Proteomes" id="UP000003490">
    <property type="component" value="Unassembled WGS sequence"/>
</dbReference>
<dbReference type="eggNOG" id="ENOG502ZQSI">
    <property type="taxonomic scope" value="Bacteria"/>
</dbReference>
<reference evidence="1 3" key="2">
    <citation type="submission" date="2007-08" db="EMBL/GenBank/DDBJ databases">
        <authorList>
            <person name="Fulton L."/>
            <person name="Clifton S."/>
            <person name="Fulton B."/>
            <person name="Xu J."/>
            <person name="Minx P."/>
            <person name="Pepin K.H."/>
            <person name="Johnson M."/>
            <person name="Thiruvilangam P."/>
            <person name="Bhonagiri V."/>
            <person name="Nash W.E."/>
            <person name="Wang C."/>
            <person name="Mardis E.R."/>
            <person name="Wilson R.K."/>
        </authorList>
    </citation>
    <scope>NUCLEOTIDE SEQUENCE [LARGE SCALE GENOMIC DNA]</scope>
    <source>
        <strain evidence="1 3">DSM 753</strain>
    </source>
</reference>
<evidence type="ECO:0000313" key="3">
    <source>
        <dbReference type="Proteomes" id="UP000003490"/>
    </source>
</evidence>
<dbReference type="EMBL" id="NOXF01000021">
    <property type="protein sequence ID" value="PEQ23292.1"/>
    <property type="molecule type" value="Genomic_DNA"/>
</dbReference>
<reference evidence="1 3" key="1">
    <citation type="submission" date="2007-08" db="EMBL/GenBank/DDBJ databases">
        <title>Draft genome sequence of Clostridium leptum (DSM 753).</title>
        <authorList>
            <person name="Sudarsanam P."/>
            <person name="Ley R."/>
            <person name="Guruge J."/>
            <person name="Turnbaugh P.J."/>
            <person name="Mahowald M."/>
            <person name="Liep D."/>
            <person name="Gordon J."/>
        </authorList>
    </citation>
    <scope>NUCLEOTIDE SEQUENCE [LARGE SCALE GENOMIC DNA]</scope>
    <source>
        <strain evidence="1 3">DSM 753</strain>
    </source>
</reference>
<organism evidence="1 3">
    <name type="scientific">[Clostridium] leptum DSM 753</name>
    <dbReference type="NCBI Taxonomy" id="428125"/>
    <lineage>
        <taxon>Bacteria</taxon>
        <taxon>Bacillati</taxon>
        <taxon>Bacillota</taxon>
        <taxon>Clostridia</taxon>
        <taxon>Eubacteriales</taxon>
        <taxon>Oscillospiraceae</taxon>
        <taxon>Oscillospiraceae incertae sedis</taxon>
    </lineage>
</organism>
<dbReference type="OrthoDB" id="1846526at2"/>
<name>A7VNA0_9FIRM</name>
<evidence type="ECO:0000313" key="4">
    <source>
        <dbReference type="Proteomes" id="UP000220611"/>
    </source>
</evidence>
<dbReference type="Proteomes" id="UP000220611">
    <property type="component" value="Unassembled WGS sequence"/>
</dbReference>
<gene>
    <name evidence="2" type="ORF">CH238_14620</name>
    <name evidence="1" type="ORF">CLOLEP_00024</name>
</gene>
<comment type="caution">
    <text evidence="1">The sequence shown here is derived from an EMBL/GenBank/DDBJ whole genome shotgun (WGS) entry which is preliminary data.</text>
</comment>
<reference evidence="2 4" key="3">
    <citation type="submission" date="2017-07" db="EMBL/GenBank/DDBJ databases">
        <title>Prevalence of linear plasmids in Cutibacterium (Propionibacterium) acnes isolates obtained from prostatic tissue.</title>
        <authorList>
            <person name="Davidsson S."/>
            <person name="Carlsson J."/>
            <person name="Molling P."/>
            <person name="Andren O."/>
            <person name="Andersson S.-O."/>
            <person name="Brzuszkiewicz E."/>
            <person name="Poehlein A."/>
            <person name="Al-Zeer M."/>
            <person name="Brinkmann V."/>
            <person name="Scavenius C."/>
            <person name="Nazipi S."/>
            <person name="Soderquist B."/>
            <person name="Bruggemann H."/>
        </authorList>
    </citation>
    <scope>NUCLEOTIDE SEQUENCE [LARGE SCALE GENOMIC DNA]</scope>
    <source>
        <strain evidence="2 4">DSM 753</strain>
    </source>
</reference>
<evidence type="ECO:0000313" key="2">
    <source>
        <dbReference type="EMBL" id="PEQ23292.1"/>
    </source>
</evidence>
<dbReference type="AlphaFoldDB" id="A7VNA0"/>
<proteinExistence type="predicted"/>
<dbReference type="EMBL" id="ABCB02000004">
    <property type="protein sequence ID" value="EDO63170.1"/>
    <property type="molecule type" value="Genomic_DNA"/>
</dbReference>
<evidence type="ECO:0000313" key="1">
    <source>
        <dbReference type="EMBL" id="EDO63170.1"/>
    </source>
</evidence>